<sequence>TFYFQELKPMARWLKDYLNFKKSPPKPPKPDYTESEILRAYRAQKDLDFEDPYQNPKTGYQGSPERLVGLPVNMMSPKHRLIKLEPAENVKSIHKQPEEAATEENINCKVSPSNTCLASVEGKNELFGGEEPEDIRYMDPYESQSTGLHCIMERAAGTALKLYDFPYQKQFHKTFHGSQQHLEDERPADEYDQPWEWKKDDINRAFAVQFEGSDWQQSSLTRTERLLQPSAKCFRRLQKNSLSSSPESSTSPKQCAELTDECMAYSLEHGTLNPPLQTQVWYHGKLSKLEAEKYLQNCKPGSFVIRIEQDIEYFMSVRGSHSTQHLKVKCIENEHFMLGESGPSFTCILELVEHYMKHPLLLQNEEQLFLQCPVFTVTR</sequence>
<dbReference type="Pfam" id="PF00017">
    <property type="entry name" value="SH2"/>
    <property type="match status" value="1"/>
</dbReference>
<keyword evidence="1 2" id="KW-0727">SH2 domain</keyword>
<feature type="domain" description="SH2" evidence="4">
    <location>
        <begin position="281"/>
        <end position="374"/>
    </location>
</feature>
<dbReference type="PRINTS" id="PR00401">
    <property type="entry name" value="SH2DOMAIN"/>
</dbReference>
<organism evidence="5">
    <name type="scientific">Xenopus tropicalis</name>
    <name type="common">Western clawed frog</name>
    <name type="synonym">Silurana tropicalis</name>
    <dbReference type="NCBI Taxonomy" id="8364"/>
    <lineage>
        <taxon>Eukaryota</taxon>
        <taxon>Metazoa</taxon>
        <taxon>Chordata</taxon>
        <taxon>Craniata</taxon>
        <taxon>Vertebrata</taxon>
        <taxon>Euteleostomi</taxon>
        <taxon>Amphibia</taxon>
        <taxon>Batrachia</taxon>
        <taxon>Anura</taxon>
        <taxon>Pipoidea</taxon>
        <taxon>Pipidae</taxon>
        <taxon>Xenopodinae</taxon>
        <taxon>Xenopus</taxon>
        <taxon>Silurana</taxon>
    </lineage>
</organism>
<accession>A4II17</accession>
<feature type="region of interest" description="Disordered" evidence="3">
    <location>
        <begin position="49"/>
        <end position="68"/>
    </location>
</feature>
<reference evidence="5" key="1">
    <citation type="submission" date="2007-03" db="EMBL/GenBank/DDBJ databases">
        <authorList>
            <consortium name="NIH - Xenopus Gene Collection (XGC) project"/>
        </authorList>
    </citation>
    <scope>NUCLEOTIDE SEQUENCE [LARGE SCALE MRNA]</scope>
    <source>
        <tissue evidence="5">Whole embryo</tissue>
    </source>
</reference>
<name>A4II17_XENTR</name>
<dbReference type="InterPro" id="IPR051846">
    <property type="entry name" value="SH2_domain_adapters"/>
</dbReference>
<dbReference type="SUPFAM" id="SSF55550">
    <property type="entry name" value="SH2 domain"/>
    <property type="match status" value="1"/>
</dbReference>
<evidence type="ECO:0000256" key="3">
    <source>
        <dbReference type="SAM" id="MobiDB-lite"/>
    </source>
</evidence>
<dbReference type="PANTHER" id="PTHR15127:SF33">
    <property type="entry name" value="SH2 DOMAIN-CONTAINING ADAPTER PROTEIN D"/>
    <property type="match status" value="1"/>
</dbReference>
<dbReference type="SMART" id="SM00252">
    <property type="entry name" value="SH2"/>
    <property type="match status" value="1"/>
</dbReference>
<evidence type="ECO:0000256" key="2">
    <source>
        <dbReference type="PROSITE-ProRule" id="PRU00191"/>
    </source>
</evidence>
<dbReference type="InterPro" id="IPR000980">
    <property type="entry name" value="SH2"/>
</dbReference>
<evidence type="ECO:0000313" key="5">
    <source>
        <dbReference type="EMBL" id="AAI35802.1"/>
    </source>
</evidence>
<dbReference type="CDD" id="cd00173">
    <property type="entry name" value="SH2"/>
    <property type="match status" value="1"/>
</dbReference>
<dbReference type="Gene3D" id="3.30.505.10">
    <property type="entry name" value="SH2 domain"/>
    <property type="match status" value="1"/>
</dbReference>
<evidence type="ECO:0000256" key="1">
    <source>
        <dbReference type="ARBA" id="ARBA00022999"/>
    </source>
</evidence>
<dbReference type="InterPro" id="IPR036860">
    <property type="entry name" value="SH2_dom_sf"/>
</dbReference>
<dbReference type="EMBL" id="BC135801">
    <property type="protein sequence ID" value="AAI35802.1"/>
    <property type="molecule type" value="mRNA"/>
</dbReference>
<dbReference type="AlphaFoldDB" id="A4II17"/>
<feature type="non-terminal residue" evidence="5">
    <location>
        <position position="1"/>
    </location>
</feature>
<gene>
    <name evidence="5" type="primary">shd</name>
</gene>
<dbReference type="PANTHER" id="PTHR15127">
    <property type="entry name" value="HEAVYWEIGHT, ISOFORM A"/>
    <property type="match status" value="1"/>
</dbReference>
<proteinExistence type="evidence at transcript level"/>
<evidence type="ECO:0000259" key="4">
    <source>
        <dbReference type="PROSITE" id="PS50001"/>
    </source>
</evidence>
<protein>
    <submittedName>
        <fullName evidence="5">Shd protein</fullName>
    </submittedName>
</protein>
<dbReference type="PROSITE" id="PS50001">
    <property type="entry name" value="SH2"/>
    <property type="match status" value="1"/>
</dbReference>